<dbReference type="InterPro" id="IPR036513">
    <property type="entry name" value="STAS_dom_sf"/>
</dbReference>
<dbReference type="SUPFAM" id="SSF52091">
    <property type="entry name" value="SpoIIaa-like"/>
    <property type="match status" value="1"/>
</dbReference>
<organism evidence="3 4">
    <name type="scientific">Sphaerotilus mobilis</name>
    <dbReference type="NCBI Taxonomy" id="47994"/>
    <lineage>
        <taxon>Bacteria</taxon>
        <taxon>Pseudomonadati</taxon>
        <taxon>Pseudomonadota</taxon>
        <taxon>Betaproteobacteria</taxon>
        <taxon>Burkholderiales</taxon>
        <taxon>Sphaerotilaceae</taxon>
        <taxon>Sphaerotilus</taxon>
    </lineage>
</organism>
<keyword evidence="4" id="KW-1185">Reference proteome</keyword>
<evidence type="ECO:0000256" key="1">
    <source>
        <dbReference type="ARBA" id="ARBA00022553"/>
    </source>
</evidence>
<gene>
    <name evidence="3" type="ORF">EV685_1729</name>
</gene>
<keyword evidence="1" id="KW-0597">Phosphoprotein</keyword>
<dbReference type="RefSeq" id="WP_130481567.1">
    <property type="nucleotide sequence ID" value="NZ_SGWV01000008.1"/>
</dbReference>
<evidence type="ECO:0000259" key="2">
    <source>
        <dbReference type="PROSITE" id="PS50801"/>
    </source>
</evidence>
<dbReference type="OrthoDB" id="9800154at2"/>
<evidence type="ECO:0000313" key="4">
    <source>
        <dbReference type="Proteomes" id="UP000293433"/>
    </source>
</evidence>
<dbReference type="EMBL" id="SGWV01000008">
    <property type="protein sequence ID" value="RZS57161.1"/>
    <property type="molecule type" value="Genomic_DNA"/>
</dbReference>
<dbReference type="Gene3D" id="3.30.750.24">
    <property type="entry name" value="STAS domain"/>
    <property type="match status" value="1"/>
</dbReference>
<dbReference type="Pfam" id="PF14361">
    <property type="entry name" value="RsbRD_N"/>
    <property type="match status" value="1"/>
</dbReference>
<sequence>MNMPTIDAQLAAMLRGAAADISRNWHDRLRKATGKHLHSLTPETELNAEMAALLSGLDAALDNPDDRFGSDTGHPLAAALRTASQVRAARGSTPEESLLFVQTCKEALIDTLHGHAPLRESLLAATLRLEGLMDRCVLVLANAFMAAREDVIQRQTESLREVSTPVITLWDSILLLPLVGVVDSVRAQQISERLLEAIGASEAEVTLIDVTGVPVMDTSVARHILKTVAAAEMLGTRVILTGISPSTAQTMVKLAIDLSNVPTRGSLKAGMALALTMTGRRITAVASS</sequence>
<feature type="domain" description="STAS" evidence="2">
    <location>
        <begin position="163"/>
        <end position="274"/>
    </location>
</feature>
<proteinExistence type="predicted"/>
<dbReference type="PANTHER" id="PTHR33745:SF3">
    <property type="entry name" value="RSBT CO-ANTAGONIST PROTEIN RSBRC"/>
    <property type="match status" value="1"/>
</dbReference>
<dbReference type="InterPro" id="IPR051932">
    <property type="entry name" value="Bact_StressResp_Reg"/>
</dbReference>
<comment type="caution">
    <text evidence="3">The sequence shown here is derived from an EMBL/GenBank/DDBJ whole genome shotgun (WGS) entry which is preliminary data.</text>
</comment>
<dbReference type="CDD" id="cd07041">
    <property type="entry name" value="STAS_RsbR_RsbS_like"/>
    <property type="match status" value="1"/>
</dbReference>
<accession>A0A4Q7LRP1</accession>
<reference evidence="3 4" key="1">
    <citation type="submission" date="2019-02" db="EMBL/GenBank/DDBJ databases">
        <title>Genomic Encyclopedia of Type Strains, Phase IV (KMG-IV): sequencing the most valuable type-strain genomes for metagenomic binning, comparative biology and taxonomic classification.</title>
        <authorList>
            <person name="Goeker M."/>
        </authorList>
    </citation>
    <scope>NUCLEOTIDE SEQUENCE [LARGE SCALE GENOMIC DNA]</scope>
    <source>
        <strain evidence="3 4">DSM 10617</strain>
    </source>
</reference>
<dbReference type="PANTHER" id="PTHR33745">
    <property type="entry name" value="RSBT ANTAGONIST PROTEIN RSBS-RELATED"/>
    <property type="match status" value="1"/>
</dbReference>
<evidence type="ECO:0000313" key="3">
    <source>
        <dbReference type="EMBL" id="RZS57161.1"/>
    </source>
</evidence>
<dbReference type="InterPro" id="IPR025751">
    <property type="entry name" value="RsbRD_N_dom"/>
</dbReference>
<dbReference type="PROSITE" id="PS50801">
    <property type="entry name" value="STAS"/>
    <property type="match status" value="1"/>
</dbReference>
<dbReference type="Pfam" id="PF01740">
    <property type="entry name" value="STAS"/>
    <property type="match status" value="1"/>
</dbReference>
<dbReference type="InterPro" id="IPR002645">
    <property type="entry name" value="STAS_dom"/>
</dbReference>
<name>A0A4Q7LRP1_9BURK</name>
<dbReference type="Proteomes" id="UP000293433">
    <property type="component" value="Unassembled WGS sequence"/>
</dbReference>
<protein>
    <submittedName>
        <fullName evidence="3">RsbT co-antagonist protein RsbR</fullName>
    </submittedName>
</protein>
<dbReference type="AlphaFoldDB" id="A0A4Q7LRP1"/>